<feature type="domain" description="Methyltransferase" evidence="1">
    <location>
        <begin position="162"/>
        <end position="277"/>
    </location>
</feature>
<organism evidence="2">
    <name type="scientific">Brevibacillus laterosporus</name>
    <name type="common">Bacillus laterosporus</name>
    <dbReference type="NCBI Taxonomy" id="1465"/>
    <lineage>
        <taxon>Bacteria</taxon>
        <taxon>Bacillati</taxon>
        <taxon>Bacillota</taxon>
        <taxon>Bacilli</taxon>
        <taxon>Bacillales</taxon>
        <taxon>Paenibacillaceae</taxon>
        <taxon>Brevibacillus</taxon>
    </lineage>
</organism>
<keyword evidence="2" id="KW-0614">Plasmid</keyword>
<dbReference type="EMBL" id="CP011076">
    <property type="protein sequence ID" value="AKF95830.1"/>
    <property type="molecule type" value="Genomic_DNA"/>
</dbReference>
<dbReference type="Pfam" id="PF13847">
    <property type="entry name" value="Methyltransf_31"/>
    <property type="match status" value="1"/>
</dbReference>
<sequence>MMGDKMNLVTEQTKLTHDPQTLFNHYLGANVVYAFHQIGLFDIVSNRKVSITEIARKTGSEIGRLQALLQAGEILGYVNRYQDDFIQLSLLGEEMRKQIGYFIWSVGAYGDMLRRLGDLHTGEQGTSGLRDEGKVALGSDLMNSDLLENLLREILDSIPFQSICDFGCGNGRKLINMLKRYPERRGIGIDISTDAIVLAQQNIKQHGLSERARLLHANILDINASHKDIELLSEVEVVTSFMMLHDLFNIPEIRETLFDRLRNVFPKVKYFLISDTLQTPISYMKEKLPIFNVGFELVHAFMDVNIPTKEEYDLAFQKAGLTIEQCIPFGPTSTYLYVLKT</sequence>
<geneLocation type="plasmid" evidence="2">
    <name>unnamed2</name>
</geneLocation>
<evidence type="ECO:0000259" key="1">
    <source>
        <dbReference type="Pfam" id="PF13847"/>
    </source>
</evidence>
<dbReference type="InterPro" id="IPR025714">
    <property type="entry name" value="Methyltranfer_dom"/>
</dbReference>
<dbReference type="Gene3D" id="1.10.10.10">
    <property type="entry name" value="Winged helix-like DNA-binding domain superfamily/Winged helix DNA-binding domain"/>
    <property type="match status" value="1"/>
</dbReference>
<protein>
    <recommendedName>
        <fullName evidence="1">Methyltransferase domain-containing protein</fullName>
    </recommendedName>
</protein>
<dbReference type="SUPFAM" id="SSF53335">
    <property type="entry name" value="S-adenosyl-L-methionine-dependent methyltransferases"/>
    <property type="match status" value="1"/>
</dbReference>
<dbReference type="InterPro" id="IPR036388">
    <property type="entry name" value="WH-like_DNA-bd_sf"/>
</dbReference>
<evidence type="ECO:0000313" key="2">
    <source>
        <dbReference type="EMBL" id="AKF95830.1"/>
    </source>
</evidence>
<dbReference type="CDD" id="cd02440">
    <property type="entry name" value="AdoMet_MTases"/>
    <property type="match status" value="1"/>
</dbReference>
<gene>
    <name evidence="2" type="ORF">EX87_19715</name>
</gene>
<dbReference type="Gene3D" id="3.40.50.150">
    <property type="entry name" value="Vaccinia Virus protein VP39"/>
    <property type="match status" value="1"/>
</dbReference>
<dbReference type="AlphaFoldDB" id="A0A0F7EJ04"/>
<name>A0A0F7EJ04_BRELA</name>
<accession>A0A0F7EJ04</accession>
<dbReference type="InterPro" id="IPR029063">
    <property type="entry name" value="SAM-dependent_MTases_sf"/>
</dbReference>
<reference evidence="2" key="1">
    <citation type="submission" date="2015-03" db="EMBL/GenBank/DDBJ databases">
        <title>MIGS Cultured Bacterial/Archaeal sample from Brevibacillus laterosporus.</title>
        <authorList>
            <person name="Zeng D."/>
            <person name="Zhu L."/>
            <person name="Dong G."/>
            <person name="Ye W."/>
            <person name="Ren D."/>
            <person name="Wu L."/>
            <person name="Xu J."/>
            <person name="Li G."/>
            <person name="Guo L."/>
        </authorList>
    </citation>
    <scope>NUCLEOTIDE SEQUENCE</scope>
    <source>
        <strain evidence="2">B9</strain>
        <plasmid evidence="2">unnamed2</plasmid>
    </source>
</reference>
<proteinExistence type="predicted"/>